<accession>A0A816GWP9</accession>
<dbReference type="EMBL" id="CAJNOR010014642">
    <property type="protein sequence ID" value="CAF1679185.1"/>
    <property type="molecule type" value="Genomic_DNA"/>
</dbReference>
<comment type="caution">
    <text evidence="2">The sequence shown here is derived from an EMBL/GenBank/DDBJ whole genome shotgun (WGS) entry which is preliminary data.</text>
</comment>
<dbReference type="AlphaFoldDB" id="A0A816GWP9"/>
<sequence length="86" mass="9901">MADPNKNVAGSEINRFQDIFHGHDDDVDESDDANIDFDYYFMNFGRNEQQEQVPPLAPVVPEDETDVMVHSTVEEEHLSQRFSQLS</sequence>
<gene>
    <name evidence="1" type="ORF">EDS130_LOCUS46115</name>
    <name evidence="2" type="ORF">XAT740_LOCUS60215</name>
</gene>
<name>A0A816GWP9_ADIRI</name>
<organism evidence="2 3">
    <name type="scientific">Adineta ricciae</name>
    <name type="common">Rotifer</name>
    <dbReference type="NCBI Taxonomy" id="249248"/>
    <lineage>
        <taxon>Eukaryota</taxon>
        <taxon>Metazoa</taxon>
        <taxon>Spiralia</taxon>
        <taxon>Gnathifera</taxon>
        <taxon>Rotifera</taxon>
        <taxon>Eurotatoria</taxon>
        <taxon>Bdelloidea</taxon>
        <taxon>Adinetida</taxon>
        <taxon>Adinetidae</taxon>
        <taxon>Adineta</taxon>
    </lineage>
</organism>
<reference evidence="2" key="1">
    <citation type="submission" date="2021-02" db="EMBL/GenBank/DDBJ databases">
        <authorList>
            <person name="Nowell W R."/>
        </authorList>
    </citation>
    <scope>NUCLEOTIDE SEQUENCE</scope>
</reference>
<proteinExistence type="predicted"/>
<protein>
    <submittedName>
        <fullName evidence="2">Uncharacterized protein</fullName>
    </submittedName>
</protein>
<evidence type="ECO:0000313" key="2">
    <source>
        <dbReference type="EMBL" id="CAF1679185.1"/>
    </source>
</evidence>
<feature type="non-terminal residue" evidence="2">
    <location>
        <position position="86"/>
    </location>
</feature>
<evidence type="ECO:0000313" key="1">
    <source>
        <dbReference type="EMBL" id="CAF1552749.1"/>
    </source>
</evidence>
<dbReference type="Proteomes" id="UP000663852">
    <property type="component" value="Unassembled WGS sequence"/>
</dbReference>
<keyword evidence="3" id="KW-1185">Reference proteome</keyword>
<dbReference type="EMBL" id="CAJNOJ010001545">
    <property type="protein sequence ID" value="CAF1552749.1"/>
    <property type="molecule type" value="Genomic_DNA"/>
</dbReference>
<dbReference type="Proteomes" id="UP000663828">
    <property type="component" value="Unassembled WGS sequence"/>
</dbReference>
<evidence type="ECO:0000313" key="3">
    <source>
        <dbReference type="Proteomes" id="UP000663828"/>
    </source>
</evidence>